<comment type="subunit">
    <text evidence="1">Component of the mitochondrial contact site and cristae organizing system (MICOS) complex.</text>
</comment>
<dbReference type="EnsemblMetazoa" id="XM_022808502">
    <property type="protein sequence ID" value="XP_022664237"/>
    <property type="gene ID" value="LOC111251673"/>
</dbReference>
<comment type="similarity">
    <text evidence="1">Belongs to the MICOS complex subunit Mic13 family.</text>
</comment>
<feature type="region of interest" description="Disordered" evidence="2">
    <location>
        <begin position="108"/>
        <end position="132"/>
    </location>
</feature>
<keyword evidence="3" id="KW-0732">Signal</keyword>
<dbReference type="OMA" id="AVDCWND"/>
<dbReference type="AlphaFoldDB" id="A0A7M7KDH9"/>
<dbReference type="KEGG" id="vde:111251673"/>
<evidence type="ECO:0000256" key="3">
    <source>
        <dbReference type="SAM" id="SignalP"/>
    </source>
</evidence>
<reference evidence="4" key="1">
    <citation type="submission" date="2021-01" db="UniProtKB">
        <authorList>
            <consortium name="EnsemblMetazoa"/>
        </authorList>
    </citation>
    <scope>IDENTIFICATION</scope>
</reference>
<evidence type="ECO:0000313" key="5">
    <source>
        <dbReference type="Proteomes" id="UP000594260"/>
    </source>
</evidence>
<keyword evidence="1" id="KW-0472">Membrane</keyword>
<accession>A0A7M7KDH9</accession>
<comment type="function">
    <text evidence="1">Component of the MICOS complex, a large protein complex of the mitochondrial inner membrane that plays crucial roles in the maintenance of crista junctions, inner membrane architecture, and formation of contact sites to the outer membrane.</text>
</comment>
<organism evidence="4 5">
    <name type="scientific">Varroa destructor</name>
    <name type="common">Honeybee mite</name>
    <dbReference type="NCBI Taxonomy" id="109461"/>
    <lineage>
        <taxon>Eukaryota</taxon>
        <taxon>Metazoa</taxon>
        <taxon>Ecdysozoa</taxon>
        <taxon>Arthropoda</taxon>
        <taxon>Chelicerata</taxon>
        <taxon>Arachnida</taxon>
        <taxon>Acari</taxon>
        <taxon>Parasitiformes</taxon>
        <taxon>Mesostigmata</taxon>
        <taxon>Gamasina</taxon>
        <taxon>Dermanyssoidea</taxon>
        <taxon>Varroidae</taxon>
        <taxon>Varroa</taxon>
    </lineage>
</organism>
<dbReference type="InParanoid" id="A0A7M7KDH9"/>
<proteinExistence type="inferred from homology"/>
<protein>
    <recommendedName>
        <fullName evidence="1">MICOS complex subunit MIC13</fullName>
    </recommendedName>
</protein>
<keyword evidence="1" id="KW-0999">Mitochondrion inner membrane</keyword>
<dbReference type="Proteomes" id="UP000594260">
    <property type="component" value="Unplaced"/>
</dbReference>
<dbReference type="OrthoDB" id="5948578at2759"/>
<feature type="signal peptide" evidence="3">
    <location>
        <begin position="1"/>
        <end position="29"/>
    </location>
</feature>
<dbReference type="Pfam" id="PF15884">
    <property type="entry name" value="QIL1"/>
    <property type="match status" value="1"/>
</dbReference>
<sequence length="132" mass="14812">MWYRHKMGWIRTTMRLAVVGGAGYAACKADVWGDNKTTVNYISKQCDSCDKLKYYKALVPSCEEMRIKWADSWNGGVKTVFTFIDQLPQNTVDGVTWTVNKIQELAAIDPAHEEKPKSAPPRPSNASKSPSK</sequence>
<dbReference type="InterPro" id="IPR026769">
    <property type="entry name" value="Mic13"/>
</dbReference>
<comment type="subcellular location">
    <subcellularLocation>
        <location evidence="1">Mitochondrion inner membrane</location>
        <topology evidence="1">Single-pass membrane protein</topology>
    </subcellularLocation>
</comment>
<evidence type="ECO:0000313" key="4">
    <source>
        <dbReference type="EnsemblMetazoa" id="XP_022664237"/>
    </source>
</evidence>
<evidence type="ECO:0000256" key="1">
    <source>
        <dbReference type="RuleBase" id="RU363009"/>
    </source>
</evidence>
<evidence type="ECO:0000256" key="2">
    <source>
        <dbReference type="SAM" id="MobiDB-lite"/>
    </source>
</evidence>
<feature type="chain" id="PRO_5029705434" description="MICOS complex subunit MIC13" evidence="3">
    <location>
        <begin position="30"/>
        <end position="132"/>
    </location>
</feature>
<dbReference type="GeneID" id="111251673"/>
<keyword evidence="5" id="KW-1185">Reference proteome</keyword>
<name>A0A7M7KDH9_VARDE</name>
<dbReference type="GO" id="GO:0061617">
    <property type="term" value="C:MICOS complex"/>
    <property type="evidence" value="ECO:0007669"/>
    <property type="project" value="UniProtKB-UniRule"/>
</dbReference>
<dbReference type="RefSeq" id="XP_022664237.1">
    <property type="nucleotide sequence ID" value="XM_022808502.1"/>
</dbReference>
<keyword evidence="1" id="KW-0496">Mitochondrion</keyword>